<comment type="caution">
    <text evidence="2">The sequence shown here is derived from an EMBL/GenBank/DDBJ whole genome shotgun (WGS) entry which is preliminary data.</text>
</comment>
<dbReference type="Proteomes" id="UP000219642">
    <property type="component" value="Unassembled WGS sequence"/>
</dbReference>
<sequence length="92" mass="9966">MSDVRWEPIGASYFDPDLESCPIQKQNSGKKCAPLNGDGTGEKSPFTEEQIVFALKQGELGTRVSEVCVGGGFPMPHSLHGARKMAAFRPQN</sequence>
<protein>
    <submittedName>
        <fullName evidence="2">Uncharacterized protein</fullName>
    </submittedName>
</protein>
<dbReference type="EMBL" id="NITV01000003">
    <property type="protein sequence ID" value="PDO88283.1"/>
    <property type="molecule type" value="Genomic_DNA"/>
</dbReference>
<evidence type="ECO:0000256" key="1">
    <source>
        <dbReference type="SAM" id="MobiDB-lite"/>
    </source>
</evidence>
<organism evidence="2 3">
    <name type="scientific">Kosakonia pseudosacchari</name>
    <dbReference type="NCBI Taxonomy" id="1646340"/>
    <lineage>
        <taxon>Bacteria</taxon>
        <taxon>Pseudomonadati</taxon>
        <taxon>Pseudomonadota</taxon>
        <taxon>Gammaproteobacteria</taxon>
        <taxon>Enterobacterales</taxon>
        <taxon>Enterobacteriaceae</taxon>
        <taxon>Kosakonia</taxon>
    </lineage>
</organism>
<reference evidence="2 3" key="1">
    <citation type="submission" date="2017-06" db="EMBL/GenBank/DDBJ databases">
        <title>Draft genome sequence of nitrogen-fixing Kosakonia pseudosacchari strain NN143 isolated from sugarcane roots.</title>
        <authorList>
            <person name="Li Y."/>
            <person name="Li S."/>
            <person name="Lin L."/>
            <person name="Wu X."/>
            <person name="Yang L."/>
            <person name="Li Y."/>
            <person name="An Q."/>
        </authorList>
    </citation>
    <scope>NUCLEOTIDE SEQUENCE [LARGE SCALE GENOMIC DNA]</scope>
    <source>
        <strain evidence="2 3">NN143</strain>
    </source>
</reference>
<keyword evidence="3" id="KW-1185">Reference proteome</keyword>
<evidence type="ECO:0000313" key="2">
    <source>
        <dbReference type="EMBL" id="PDO88283.1"/>
    </source>
</evidence>
<name>A0ABX4ISC7_9ENTR</name>
<feature type="region of interest" description="Disordered" evidence="1">
    <location>
        <begin position="25"/>
        <end position="44"/>
    </location>
</feature>
<proteinExistence type="predicted"/>
<accession>A0ABX4ISC7</accession>
<gene>
    <name evidence="2" type="ORF">BK796_06875</name>
</gene>
<evidence type="ECO:0000313" key="3">
    <source>
        <dbReference type="Proteomes" id="UP000219642"/>
    </source>
</evidence>